<dbReference type="AlphaFoldDB" id="A0A6H9YHX3"/>
<dbReference type="EMBL" id="WBMT01000030">
    <property type="protein sequence ID" value="KAB2340375.1"/>
    <property type="molecule type" value="Genomic_DNA"/>
</dbReference>
<name>A0A6H9YHX3_9ACTN</name>
<sequence length="63" mass="7075">MFAAIEVVVSPFLCRRLVDHQVISPADVERLHADVLRRFGAPGFAEEAGRPPRWSLDVRPASY</sequence>
<organism evidence="1 2">
    <name type="scientific">Actinomadura rudentiformis</name>
    <dbReference type="NCBI Taxonomy" id="359158"/>
    <lineage>
        <taxon>Bacteria</taxon>
        <taxon>Bacillati</taxon>
        <taxon>Actinomycetota</taxon>
        <taxon>Actinomycetes</taxon>
        <taxon>Streptosporangiales</taxon>
        <taxon>Thermomonosporaceae</taxon>
        <taxon>Actinomadura</taxon>
    </lineage>
</organism>
<protein>
    <submittedName>
        <fullName evidence="1">Uncharacterized protein</fullName>
    </submittedName>
</protein>
<accession>A0A6H9YHX3</accession>
<proteinExistence type="predicted"/>
<evidence type="ECO:0000313" key="2">
    <source>
        <dbReference type="Proteomes" id="UP000468735"/>
    </source>
</evidence>
<comment type="caution">
    <text evidence="1">The sequence shown here is derived from an EMBL/GenBank/DDBJ whole genome shotgun (WGS) entry which is preliminary data.</text>
</comment>
<dbReference type="RefSeq" id="WP_151569794.1">
    <property type="nucleotide sequence ID" value="NZ_WBMT01000030.1"/>
</dbReference>
<gene>
    <name evidence="1" type="ORF">F8566_45120</name>
</gene>
<dbReference type="Proteomes" id="UP000468735">
    <property type="component" value="Unassembled WGS sequence"/>
</dbReference>
<evidence type="ECO:0000313" key="1">
    <source>
        <dbReference type="EMBL" id="KAB2340375.1"/>
    </source>
</evidence>
<reference evidence="1 2" key="1">
    <citation type="submission" date="2019-09" db="EMBL/GenBank/DDBJ databases">
        <title>Actinomadura physcomitrii sp. nov., a novel actinomycete isolated from moss [Physcomitrium sphaericum (Ludw) Fuernr].</title>
        <authorList>
            <person name="Zhuang X."/>
            <person name="Liu C."/>
        </authorList>
    </citation>
    <scope>NUCLEOTIDE SEQUENCE [LARGE SCALE GENOMIC DNA]</scope>
    <source>
        <strain evidence="1 2">HMC1</strain>
    </source>
</reference>
<keyword evidence="2" id="KW-1185">Reference proteome</keyword>